<comment type="similarity">
    <text evidence="3">Belongs to the protein kinase superfamily. NEK Ser/Thr protein kinase family. NIMA subfamily.</text>
</comment>
<dbReference type="GO" id="GO:0004674">
    <property type="term" value="F:protein serine/threonine kinase activity"/>
    <property type="evidence" value="ECO:0007669"/>
    <property type="project" value="UniProtKB-KW"/>
</dbReference>
<dbReference type="PANTHER" id="PTHR44535">
    <property type="entry name" value="PROTEIN CBG16200"/>
    <property type="match status" value="1"/>
</dbReference>
<evidence type="ECO:0000256" key="11">
    <source>
        <dbReference type="ARBA" id="ARBA00022840"/>
    </source>
</evidence>
<feature type="compositionally biased region" description="Polar residues" evidence="14">
    <location>
        <begin position="216"/>
        <end position="230"/>
    </location>
</feature>
<dbReference type="GO" id="GO:0005524">
    <property type="term" value="F:ATP binding"/>
    <property type="evidence" value="ECO:0007669"/>
    <property type="project" value="UniProtKB-KW"/>
</dbReference>
<feature type="non-terminal residue" evidence="15">
    <location>
        <position position="248"/>
    </location>
</feature>
<sequence length="248" mass="27317">MFVTERGTLLACGQNDYNKLGLNEHRGFLVQMKQFITKTEVAKQTTPVKLAWLRQKVISVSMGALHTAILVEPGKVITFGCNKNGQLGRGNLRNHSSPAVVKSMGDRTVTMVQCGDTFTIAGTSENAVYFWGSRQVLVLSLNDQQISSKKNNKKDSKSRNQARRQSDEYISEVSETSVSEIIKIGESNSPLMTEIERIGPDSPIIQVKTPDVLFSGSPTSSISSRKSNLSHSDEDRDNFVDSCSGRKD</sequence>
<dbReference type="InterPro" id="IPR051997">
    <property type="entry name" value="STK_NEK"/>
</dbReference>
<feature type="repeat" description="RCC1" evidence="13">
    <location>
        <begin position="74"/>
        <end position="125"/>
    </location>
</feature>
<dbReference type="SUPFAM" id="SSF50985">
    <property type="entry name" value="RCC1/BLIP-II"/>
    <property type="match status" value="1"/>
</dbReference>
<evidence type="ECO:0000256" key="13">
    <source>
        <dbReference type="PROSITE-ProRule" id="PRU00235"/>
    </source>
</evidence>
<keyword evidence="5" id="KW-0963">Cytoplasm</keyword>
<dbReference type="GO" id="GO:0005737">
    <property type="term" value="C:cytoplasm"/>
    <property type="evidence" value="ECO:0007669"/>
    <property type="project" value="UniProtKB-SubCell"/>
</dbReference>
<dbReference type="PROSITE" id="PS50012">
    <property type="entry name" value="RCC1_3"/>
    <property type="match status" value="2"/>
</dbReference>
<evidence type="ECO:0000313" key="15">
    <source>
        <dbReference type="EMBL" id="KFM79487.1"/>
    </source>
</evidence>
<dbReference type="EC" id="2.7.11.1" evidence="4"/>
<keyword evidence="11" id="KW-0067">ATP-binding</keyword>
<dbReference type="GO" id="GO:0046872">
    <property type="term" value="F:metal ion binding"/>
    <property type="evidence" value="ECO:0007669"/>
    <property type="project" value="UniProtKB-KW"/>
</dbReference>
<protein>
    <recommendedName>
        <fullName evidence="4">non-specific serine/threonine protein kinase</fullName>
        <ecNumber evidence="4">2.7.11.1</ecNumber>
    </recommendedName>
</protein>
<gene>
    <name evidence="15" type="ORF">X975_15773</name>
</gene>
<dbReference type="AlphaFoldDB" id="A0A087UQ48"/>
<dbReference type="Pfam" id="PF00415">
    <property type="entry name" value="RCC1"/>
    <property type="match status" value="2"/>
</dbReference>
<evidence type="ECO:0000256" key="10">
    <source>
        <dbReference type="ARBA" id="ARBA00022777"/>
    </source>
</evidence>
<feature type="repeat" description="RCC1" evidence="13">
    <location>
        <begin position="7"/>
        <end position="73"/>
    </location>
</feature>
<dbReference type="OrthoDB" id="248923at2759"/>
<evidence type="ECO:0000256" key="3">
    <source>
        <dbReference type="ARBA" id="ARBA00010886"/>
    </source>
</evidence>
<evidence type="ECO:0000256" key="14">
    <source>
        <dbReference type="SAM" id="MobiDB-lite"/>
    </source>
</evidence>
<keyword evidence="10 15" id="KW-0808">Transferase</keyword>
<feature type="compositionally biased region" description="Basic and acidic residues" evidence="14">
    <location>
        <begin position="231"/>
        <end position="248"/>
    </location>
</feature>
<keyword evidence="16" id="KW-1185">Reference proteome</keyword>
<dbReference type="Proteomes" id="UP000054359">
    <property type="component" value="Unassembled WGS sequence"/>
</dbReference>
<comment type="subcellular location">
    <subcellularLocation>
        <location evidence="2">Cytoplasm</location>
    </subcellularLocation>
</comment>
<evidence type="ECO:0000256" key="2">
    <source>
        <dbReference type="ARBA" id="ARBA00004496"/>
    </source>
</evidence>
<keyword evidence="12" id="KW-0460">Magnesium</keyword>
<evidence type="ECO:0000256" key="5">
    <source>
        <dbReference type="ARBA" id="ARBA00022490"/>
    </source>
</evidence>
<keyword evidence="6" id="KW-0723">Serine/threonine-protein kinase</keyword>
<reference evidence="15 16" key="1">
    <citation type="submission" date="2013-11" db="EMBL/GenBank/DDBJ databases">
        <title>Genome sequencing of Stegodyphus mimosarum.</title>
        <authorList>
            <person name="Bechsgaard J."/>
        </authorList>
    </citation>
    <scope>NUCLEOTIDE SEQUENCE [LARGE SCALE GENOMIC DNA]</scope>
</reference>
<evidence type="ECO:0000256" key="7">
    <source>
        <dbReference type="ARBA" id="ARBA00022553"/>
    </source>
</evidence>
<accession>A0A087UQ48</accession>
<dbReference type="Gene3D" id="2.130.10.30">
    <property type="entry name" value="Regulator of chromosome condensation 1/beta-lactamase-inhibitor protein II"/>
    <property type="match status" value="1"/>
</dbReference>
<feature type="region of interest" description="Disordered" evidence="14">
    <location>
        <begin position="210"/>
        <end position="248"/>
    </location>
</feature>
<evidence type="ECO:0000256" key="4">
    <source>
        <dbReference type="ARBA" id="ARBA00012513"/>
    </source>
</evidence>
<proteinExistence type="inferred from homology"/>
<name>A0A087UQ48_STEMI</name>
<comment type="cofactor">
    <cofactor evidence="1">
        <name>Mg(2+)</name>
        <dbReference type="ChEBI" id="CHEBI:18420"/>
    </cofactor>
</comment>
<evidence type="ECO:0000313" key="16">
    <source>
        <dbReference type="Proteomes" id="UP000054359"/>
    </source>
</evidence>
<evidence type="ECO:0000256" key="9">
    <source>
        <dbReference type="ARBA" id="ARBA00022741"/>
    </source>
</evidence>
<keyword evidence="8" id="KW-0479">Metal-binding</keyword>
<evidence type="ECO:0000256" key="6">
    <source>
        <dbReference type="ARBA" id="ARBA00022527"/>
    </source>
</evidence>
<dbReference type="STRING" id="407821.A0A087UQ48"/>
<keyword evidence="7" id="KW-0597">Phosphoprotein</keyword>
<evidence type="ECO:0000256" key="1">
    <source>
        <dbReference type="ARBA" id="ARBA00001946"/>
    </source>
</evidence>
<dbReference type="EMBL" id="KK120979">
    <property type="protein sequence ID" value="KFM79487.1"/>
    <property type="molecule type" value="Genomic_DNA"/>
</dbReference>
<keyword evidence="9" id="KW-0547">Nucleotide-binding</keyword>
<dbReference type="InterPro" id="IPR009091">
    <property type="entry name" value="RCC1/BLIP-II"/>
</dbReference>
<organism evidence="15 16">
    <name type="scientific">Stegodyphus mimosarum</name>
    <name type="common">African social velvet spider</name>
    <dbReference type="NCBI Taxonomy" id="407821"/>
    <lineage>
        <taxon>Eukaryota</taxon>
        <taxon>Metazoa</taxon>
        <taxon>Ecdysozoa</taxon>
        <taxon>Arthropoda</taxon>
        <taxon>Chelicerata</taxon>
        <taxon>Arachnida</taxon>
        <taxon>Araneae</taxon>
        <taxon>Araneomorphae</taxon>
        <taxon>Entelegynae</taxon>
        <taxon>Eresoidea</taxon>
        <taxon>Eresidae</taxon>
        <taxon>Stegodyphus</taxon>
    </lineage>
</organism>
<feature type="region of interest" description="Disordered" evidence="14">
    <location>
        <begin position="147"/>
        <end position="170"/>
    </location>
</feature>
<dbReference type="InterPro" id="IPR000408">
    <property type="entry name" value="Reg_chr_condens"/>
</dbReference>
<evidence type="ECO:0000256" key="12">
    <source>
        <dbReference type="ARBA" id="ARBA00022842"/>
    </source>
</evidence>
<dbReference type="PANTHER" id="PTHR44535:SF5">
    <property type="entry name" value="PROTEIN KINASE DOMAIN-CONTAINING PROTEIN"/>
    <property type="match status" value="1"/>
</dbReference>
<evidence type="ECO:0000256" key="8">
    <source>
        <dbReference type="ARBA" id="ARBA00022723"/>
    </source>
</evidence>
<keyword evidence="10 15" id="KW-0418">Kinase</keyword>